<gene>
    <name evidence="10" type="ORF">EI684_03265</name>
</gene>
<dbReference type="PANTHER" id="PTHR48111:SF1">
    <property type="entry name" value="TWO-COMPONENT RESPONSE REGULATOR ORR33"/>
    <property type="match status" value="1"/>
</dbReference>
<name>A0A426U803_9CHLR</name>
<feature type="region of interest" description="Disordered" evidence="7">
    <location>
        <begin position="129"/>
        <end position="160"/>
    </location>
</feature>
<keyword evidence="8" id="KW-0472">Membrane</keyword>
<dbReference type="AlphaFoldDB" id="A0A426U803"/>
<keyword evidence="1 6" id="KW-0597">Phosphoprotein</keyword>
<dbReference type="GO" id="GO:0005829">
    <property type="term" value="C:cytosol"/>
    <property type="evidence" value="ECO:0007669"/>
    <property type="project" value="TreeGrafter"/>
</dbReference>
<proteinExistence type="predicted"/>
<feature type="transmembrane region" description="Helical" evidence="8">
    <location>
        <begin position="237"/>
        <end position="258"/>
    </location>
</feature>
<feature type="modified residue" description="4-aspartylphosphate" evidence="6">
    <location>
        <position position="53"/>
    </location>
</feature>
<sequence length="259" mass="28310">MNPHIMVIDDEPLICKLLEYQLGGAGYEVASFQRVHEAMLALARRQPDLILLDVMMPEISGWDLCRQIRSSSNIPIIMLTAKDGDEDVVRGLTGGADDYVGKPFNQNQLIARIEAVLRRAQAAAGRMRPIPAPAPASASSAASVAHSAQSTRQPAMRPRAPRLGAQFSAARQQRGLSLHDAGQACGVRWEFLQAIEQEEFGYVPRAELRHALHSYSTLLGVDLHPYKAGQRLSAPRPFMLVILLVIVLALVLVGVLLIL</sequence>
<reference evidence="10 11" key="1">
    <citation type="submission" date="2018-12" db="EMBL/GenBank/DDBJ databases">
        <title>Genome Sequence of Candidatus Viridilinea halotolerans isolated from saline sulfide-rich spring.</title>
        <authorList>
            <person name="Grouzdev D.S."/>
            <person name="Burganskaya E.I."/>
            <person name="Krutkina M.S."/>
            <person name="Sukhacheva M.V."/>
            <person name="Gorlenko V.M."/>
        </authorList>
    </citation>
    <scope>NUCLEOTIDE SEQUENCE [LARGE SCALE GENOMIC DNA]</scope>
    <source>
        <strain evidence="10">Chok-6</strain>
    </source>
</reference>
<feature type="domain" description="Response regulatory" evidence="9">
    <location>
        <begin position="4"/>
        <end position="117"/>
    </location>
</feature>
<evidence type="ECO:0000256" key="7">
    <source>
        <dbReference type="SAM" id="MobiDB-lite"/>
    </source>
</evidence>
<keyword evidence="8" id="KW-0812">Transmembrane</keyword>
<keyword evidence="3" id="KW-0805">Transcription regulation</keyword>
<keyword evidence="4" id="KW-0238">DNA-binding</keyword>
<accession>A0A426U803</accession>
<evidence type="ECO:0000313" key="10">
    <source>
        <dbReference type="EMBL" id="RRR76296.1"/>
    </source>
</evidence>
<dbReference type="Gene3D" id="6.10.250.690">
    <property type="match status" value="1"/>
</dbReference>
<dbReference type="InterPro" id="IPR001789">
    <property type="entry name" value="Sig_transdc_resp-reg_receiver"/>
</dbReference>
<dbReference type="GO" id="GO:0000976">
    <property type="term" value="F:transcription cis-regulatory region binding"/>
    <property type="evidence" value="ECO:0007669"/>
    <property type="project" value="TreeGrafter"/>
</dbReference>
<dbReference type="FunFam" id="3.40.50.2300:FF:000001">
    <property type="entry name" value="DNA-binding response regulator PhoB"/>
    <property type="match status" value="1"/>
</dbReference>
<feature type="compositionally biased region" description="Low complexity" evidence="7">
    <location>
        <begin position="129"/>
        <end position="150"/>
    </location>
</feature>
<protein>
    <submittedName>
        <fullName evidence="10">Response regulator</fullName>
    </submittedName>
</protein>
<evidence type="ECO:0000313" key="11">
    <source>
        <dbReference type="Proteomes" id="UP000280307"/>
    </source>
</evidence>
<keyword evidence="2" id="KW-0902">Two-component regulatory system</keyword>
<dbReference type="Gene3D" id="1.10.260.40">
    <property type="entry name" value="lambda repressor-like DNA-binding domains"/>
    <property type="match status" value="1"/>
</dbReference>
<keyword evidence="5" id="KW-0804">Transcription</keyword>
<dbReference type="Proteomes" id="UP000280307">
    <property type="component" value="Unassembled WGS sequence"/>
</dbReference>
<dbReference type="Pfam" id="PF00072">
    <property type="entry name" value="Response_reg"/>
    <property type="match status" value="1"/>
</dbReference>
<evidence type="ECO:0000256" key="1">
    <source>
        <dbReference type="ARBA" id="ARBA00022553"/>
    </source>
</evidence>
<dbReference type="GO" id="GO:0006355">
    <property type="term" value="P:regulation of DNA-templated transcription"/>
    <property type="evidence" value="ECO:0007669"/>
    <property type="project" value="TreeGrafter"/>
</dbReference>
<dbReference type="PROSITE" id="PS50110">
    <property type="entry name" value="RESPONSE_REGULATORY"/>
    <property type="match status" value="1"/>
</dbReference>
<dbReference type="EMBL" id="RSAS01000127">
    <property type="protein sequence ID" value="RRR76296.1"/>
    <property type="molecule type" value="Genomic_DNA"/>
</dbReference>
<dbReference type="InterPro" id="IPR010982">
    <property type="entry name" value="Lambda_DNA-bd_dom_sf"/>
</dbReference>
<evidence type="ECO:0000256" key="6">
    <source>
        <dbReference type="PROSITE-ProRule" id="PRU00169"/>
    </source>
</evidence>
<evidence type="ECO:0000256" key="3">
    <source>
        <dbReference type="ARBA" id="ARBA00023015"/>
    </source>
</evidence>
<comment type="caution">
    <text evidence="10">The sequence shown here is derived from an EMBL/GenBank/DDBJ whole genome shotgun (WGS) entry which is preliminary data.</text>
</comment>
<dbReference type="SMART" id="SM00448">
    <property type="entry name" value="REC"/>
    <property type="match status" value="1"/>
</dbReference>
<keyword evidence="8" id="KW-1133">Transmembrane helix</keyword>
<dbReference type="GO" id="GO:0032993">
    <property type="term" value="C:protein-DNA complex"/>
    <property type="evidence" value="ECO:0007669"/>
    <property type="project" value="TreeGrafter"/>
</dbReference>
<dbReference type="GO" id="GO:0000156">
    <property type="term" value="F:phosphorelay response regulator activity"/>
    <property type="evidence" value="ECO:0007669"/>
    <property type="project" value="TreeGrafter"/>
</dbReference>
<dbReference type="Gene3D" id="3.40.50.2300">
    <property type="match status" value="1"/>
</dbReference>
<dbReference type="InterPro" id="IPR011006">
    <property type="entry name" value="CheY-like_superfamily"/>
</dbReference>
<organism evidence="10 11">
    <name type="scientific">Candidatus Viridilinea halotolerans</name>
    <dbReference type="NCBI Taxonomy" id="2491704"/>
    <lineage>
        <taxon>Bacteria</taxon>
        <taxon>Bacillati</taxon>
        <taxon>Chloroflexota</taxon>
        <taxon>Chloroflexia</taxon>
        <taxon>Chloroflexales</taxon>
        <taxon>Chloroflexineae</taxon>
        <taxon>Oscillochloridaceae</taxon>
        <taxon>Candidatus Viridilinea</taxon>
    </lineage>
</organism>
<evidence type="ECO:0000259" key="9">
    <source>
        <dbReference type="PROSITE" id="PS50110"/>
    </source>
</evidence>
<evidence type="ECO:0000256" key="2">
    <source>
        <dbReference type="ARBA" id="ARBA00023012"/>
    </source>
</evidence>
<dbReference type="PANTHER" id="PTHR48111">
    <property type="entry name" value="REGULATOR OF RPOS"/>
    <property type="match status" value="1"/>
</dbReference>
<evidence type="ECO:0000256" key="5">
    <source>
        <dbReference type="ARBA" id="ARBA00023163"/>
    </source>
</evidence>
<evidence type="ECO:0000256" key="8">
    <source>
        <dbReference type="SAM" id="Phobius"/>
    </source>
</evidence>
<dbReference type="CDD" id="cd17574">
    <property type="entry name" value="REC_OmpR"/>
    <property type="match status" value="1"/>
</dbReference>
<dbReference type="SUPFAM" id="SSF52172">
    <property type="entry name" value="CheY-like"/>
    <property type="match status" value="1"/>
</dbReference>
<dbReference type="InterPro" id="IPR039420">
    <property type="entry name" value="WalR-like"/>
</dbReference>
<evidence type="ECO:0000256" key="4">
    <source>
        <dbReference type="ARBA" id="ARBA00023125"/>
    </source>
</evidence>
<dbReference type="Pfam" id="PF13413">
    <property type="entry name" value="HTH_25"/>
    <property type="match status" value="1"/>
</dbReference>